<name>A0A3M7FMK9_HORWE</name>
<dbReference type="PANTHER" id="PTHR47843:SF2">
    <property type="entry name" value="BTB DOMAIN-CONTAINING PROTEIN"/>
    <property type="match status" value="1"/>
</dbReference>
<dbReference type="EMBL" id="QWIQ01000397">
    <property type="protein sequence ID" value="RMY89564.1"/>
    <property type="molecule type" value="Genomic_DNA"/>
</dbReference>
<gene>
    <name evidence="3" type="ORF">D0862_10195</name>
</gene>
<dbReference type="InterPro" id="IPR000210">
    <property type="entry name" value="BTB/POZ_dom"/>
</dbReference>
<dbReference type="CDD" id="cd18186">
    <property type="entry name" value="BTB_POZ_ZBTB_KLHL-like"/>
    <property type="match status" value="1"/>
</dbReference>
<dbReference type="Gene3D" id="3.30.710.10">
    <property type="entry name" value="Potassium Channel Kv1.1, Chain A"/>
    <property type="match status" value="1"/>
</dbReference>
<sequence length="269" mass="29742">MDAARHLSRWFKDDTLVTILLSEDGTEYRLPKKMVCDISDYFSKALEGDFKEAGERTLKLPDCSAETFDVLLYFHMYDRLPADLDSEDEAQLLLVNLWLFGDTHLIPRLKTKAFAAAREILYHQCPRPGVLAKTLVSGPEDSPLRALFIENATFYIFQGAYTEEERAELAEIEGFFKIMADGLAAGKSSRVIANAVAKRHKSDRQSPTNVAPVQTAIGSSTAIVRASMPTSTPIQTLSAPASANARRRARRQEAKNASKIPFGGPLSTS</sequence>
<evidence type="ECO:0000259" key="2">
    <source>
        <dbReference type="PROSITE" id="PS50097"/>
    </source>
</evidence>
<reference evidence="3 4" key="1">
    <citation type="journal article" date="2018" name="BMC Genomics">
        <title>Genomic evidence for intraspecific hybridization in a clonal and extremely halotolerant yeast.</title>
        <authorList>
            <person name="Gostincar C."/>
            <person name="Stajich J.E."/>
            <person name="Zupancic J."/>
            <person name="Zalar P."/>
            <person name="Gunde-Cimerman N."/>
        </authorList>
    </citation>
    <scope>NUCLEOTIDE SEQUENCE [LARGE SCALE GENOMIC DNA]</scope>
    <source>
        <strain evidence="3 4">EXF-171</strain>
    </source>
</reference>
<dbReference type="InterPro" id="IPR011333">
    <property type="entry name" value="SKP1/BTB/POZ_sf"/>
</dbReference>
<dbReference type="Proteomes" id="UP000281468">
    <property type="component" value="Unassembled WGS sequence"/>
</dbReference>
<dbReference type="AlphaFoldDB" id="A0A3M7FMK9"/>
<dbReference type="PROSITE" id="PS50097">
    <property type="entry name" value="BTB"/>
    <property type="match status" value="1"/>
</dbReference>
<organism evidence="3 4">
    <name type="scientific">Hortaea werneckii</name>
    <name type="common">Black yeast</name>
    <name type="synonym">Cladosporium werneckii</name>
    <dbReference type="NCBI Taxonomy" id="91943"/>
    <lineage>
        <taxon>Eukaryota</taxon>
        <taxon>Fungi</taxon>
        <taxon>Dikarya</taxon>
        <taxon>Ascomycota</taxon>
        <taxon>Pezizomycotina</taxon>
        <taxon>Dothideomycetes</taxon>
        <taxon>Dothideomycetidae</taxon>
        <taxon>Mycosphaerellales</taxon>
        <taxon>Teratosphaeriaceae</taxon>
        <taxon>Hortaea</taxon>
    </lineage>
</organism>
<dbReference type="SUPFAM" id="SSF54695">
    <property type="entry name" value="POZ domain"/>
    <property type="match status" value="1"/>
</dbReference>
<feature type="domain" description="BTB" evidence="2">
    <location>
        <begin position="15"/>
        <end position="84"/>
    </location>
</feature>
<evidence type="ECO:0000256" key="1">
    <source>
        <dbReference type="SAM" id="MobiDB-lite"/>
    </source>
</evidence>
<dbReference type="VEuPathDB" id="FungiDB:BTJ68_08771"/>
<accession>A0A3M7FMK9</accession>
<feature type="region of interest" description="Disordered" evidence="1">
    <location>
        <begin position="230"/>
        <end position="269"/>
    </location>
</feature>
<proteinExistence type="predicted"/>
<comment type="caution">
    <text evidence="3">The sequence shown here is derived from an EMBL/GenBank/DDBJ whole genome shotgun (WGS) entry which is preliminary data.</text>
</comment>
<evidence type="ECO:0000313" key="4">
    <source>
        <dbReference type="Proteomes" id="UP000281468"/>
    </source>
</evidence>
<protein>
    <recommendedName>
        <fullName evidence="2">BTB domain-containing protein</fullName>
    </recommendedName>
</protein>
<dbReference type="Pfam" id="PF00651">
    <property type="entry name" value="BTB"/>
    <property type="match status" value="1"/>
</dbReference>
<dbReference type="PANTHER" id="PTHR47843">
    <property type="entry name" value="BTB DOMAIN-CONTAINING PROTEIN-RELATED"/>
    <property type="match status" value="1"/>
</dbReference>
<evidence type="ECO:0000313" key="3">
    <source>
        <dbReference type="EMBL" id="RMY89564.1"/>
    </source>
</evidence>